<dbReference type="PANTHER" id="PTHR42856">
    <property type="entry name" value="ACYL-COENZYME A THIOESTERASE PAAI"/>
    <property type="match status" value="1"/>
</dbReference>
<dbReference type="NCBIfam" id="TIGR02286">
    <property type="entry name" value="PaaD"/>
    <property type="match status" value="1"/>
</dbReference>
<feature type="domain" description="Thioesterase" evidence="2">
    <location>
        <begin position="52"/>
        <end position="124"/>
    </location>
</feature>
<reference evidence="3" key="1">
    <citation type="submission" date="2021-04" db="EMBL/GenBank/DDBJ databases">
        <title>Microbacterium tenobrionis sp. nov. and Microbacterium allomyrinae sp. nov., isolated from larvae of Tenobrio molitor and Allomyrina dichotoma, respectively.</title>
        <authorList>
            <person name="Lee S.D."/>
        </authorList>
    </citation>
    <scope>NUCLEOTIDE SEQUENCE</scope>
    <source>
        <strain evidence="3">BWT-G7</strain>
    </source>
</reference>
<dbReference type="Gene3D" id="3.10.129.10">
    <property type="entry name" value="Hotdog Thioesterase"/>
    <property type="match status" value="1"/>
</dbReference>
<evidence type="ECO:0000313" key="4">
    <source>
        <dbReference type="Proteomes" id="UP001139354"/>
    </source>
</evidence>
<dbReference type="InterPro" id="IPR003736">
    <property type="entry name" value="PAAI_dom"/>
</dbReference>
<dbReference type="NCBIfam" id="TIGR00369">
    <property type="entry name" value="unchar_dom_1"/>
    <property type="match status" value="1"/>
</dbReference>
<gene>
    <name evidence="3" type="primary">paaI</name>
    <name evidence="3" type="ORF">KEC57_14055</name>
</gene>
<sequence>MDDDVYATDHTRRMIAGDAASGALGMRVVRAEPGRAVVRMTVRSDMLNGFAVAHGGFVFALADTALALACNETEAVTLVAGADIAFLSPAHEGDELEAVAERRAFEGRSGLYDVRVSTGDGRIVAELRGRTRETGMPRP</sequence>
<protein>
    <submittedName>
        <fullName evidence="3">Hydroxyphenylacetyl-CoA thioesterase PaaI</fullName>
        <ecNumber evidence="3">3.1.2.-</ecNumber>
    </submittedName>
</protein>
<dbReference type="InterPro" id="IPR029069">
    <property type="entry name" value="HotDog_dom_sf"/>
</dbReference>
<dbReference type="AlphaFoldDB" id="A0A9X1LWJ8"/>
<dbReference type="CDD" id="cd03443">
    <property type="entry name" value="PaaI_thioesterase"/>
    <property type="match status" value="1"/>
</dbReference>
<evidence type="ECO:0000313" key="3">
    <source>
        <dbReference type="EMBL" id="MCC2033307.1"/>
    </source>
</evidence>
<dbReference type="Proteomes" id="UP001139354">
    <property type="component" value="Unassembled WGS sequence"/>
</dbReference>
<comment type="caution">
    <text evidence="3">The sequence shown here is derived from an EMBL/GenBank/DDBJ whole genome shotgun (WGS) entry which is preliminary data.</text>
</comment>
<dbReference type="Pfam" id="PF03061">
    <property type="entry name" value="4HBT"/>
    <property type="match status" value="1"/>
</dbReference>
<dbReference type="InterPro" id="IPR006683">
    <property type="entry name" value="Thioestr_dom"/>
</dbReference>
<keyword evidence="4" id="KW-1185">Reference proteome</keyword>
<keyword evidence="1 3" id="KW-0378">Hydrolase</keyword>
<proteinExistence type="predicted"/>
<evidence type="ECO:0000256" key="1">
    <source>
        <dbReference type="ARBA" id="ARBA00022801"/>
    </source>
</evidence>
<evidence type="ECO:0000259" key="2">
    <source>
        <dbReference type="Pfam" id="PF03061"/>
    </source>
</evidence>
<dbReference type="SUPFAM" id="SSF54637">
    <property type="entry name" value="Thioesterase/thiol ester dehydrase-isomerase"/>
    <property type="match status" value="1"/>
</dbReference>
<dbReference type="EMBL" id="JAGTTN010000005">
    <property type="protein sequence ID" value="MCC2033307.1"/>
    <property type="molecule type" value="Genomic_DNA"/>
</dbReference>
<organism evidence="3 4">
    <name type="scientific">Microbacterium allomyrinae</name>
    <dbReference type="NCBI Taxonomy" id="2830666"/>
    <lineage>
        <taxon>Bacteria</taxon>
        <taxon>Bacillati</taxon>
        <taxon>Actinomycetota</taxon>
        <taxon>Actinomycetes</taxon>
        <taxon>Micrococcales</taxon>
        <taxon>Microbacteriaceae</taxon>
        <taxon>Microbacterium</taxon>
    </lineage>
</organism>
<dbReference type="GO" id="GO:0016289">
    <property type="term" value="F:acyl-CoA hydrolase activity"/>
    <property type="evidence" value="ECO:0007669"/>
    <property type="project" value="TreeGrafter"/>
</dbReference>
<dbReference type="InterPro" id="IPR052723">
    <property type="entry name" value="Acyl-CoA_thioesterase_PaaI"/>
</dbReference>
<dbReference type="EC" id="3.1.2.-" evidence="3"/>
<dbReference type="PANTHER" id="PTHR42856:SF1">
    <property type="entry name" value="ACYL-COENZYME A THIOESTERASE PAAI"/>
    <property type="match status" value="1"/>
</dbReference>
<dbReference type="InterPro" id="IPR011973">
    <property type="entry name" value="PaaD"/>
</dbReference>
<name>A0A9X1LWJ8_9MICO</name>
<accession>A0A9X1LWJ8</accession>